<dbReference type="EMBL" id="UYWY01022396">
    <property type="protein sequence ID" value="VDM46019.1"/>
    <property type="molecule type" value="Genomic_DNA"/>
</dbReference>
<sequence>MKQLASEQAEVDPVERHFGLPKKKVENRFCQETPGQYRPEEMNRFGQETKSTKAEERKVETLLPFGAFVYHSFQR</sequence>
<feature type="region of interest" description="Disordered" evidence="1">
    <location>
        <begin position="32"/>
        <end position="55"/>
    </location>
</feature>
<dbReference type="WBParaSite" id="TCNE_0001469801-mRNA-1">
    <property type="protein sequence ID" value="TCNE_0001469801-mRNA-1"/>
    <property type="gene ID" value="TCNE_0001469801"/>
</dbReference>
<evidence type="ECO:0000256" key="1">
    <source>
        <dbReference type="SAM" id="MobiDB-lite"/>
    </source>
</evidence>
<keyword evidence="3" id="KW-1185">Reference proteome</keyword>
<evidence type="ECO:0000313" key="3">
    <source>
        <dbReference type="Proteomes" id="UP000050794"/>
    </source>
</evidence>
<evidence type="ECO:0000313" key="4">
    <source>
        <dbReference type="WBParaSite" id="TCNE_0001469801-mRNA-1"/>
    </source>
</evidence>
<dbReference type="AlphaFoldDB" id="A0A183V1S8"/>
<proteinExistence type="predicted"/>
<protein>
    <submittedName>
        <fullName evidence="4">Transposase</fullName>
    </submittedName>
</protein>
<gene>
    <name evidence="2" type="ORF">TCNE_LOCUS14698</name>
</gene>
<dbReference type="Proteomes" id="UP000050794">
    <property type="component" value="Unassembled WGS sequence"/>
</dbReference>
<evidence type="ECO:0000313" key="2">
    <source>
        <dbReference type="EMBL" id="VDM46019.1"/>
    </source>
</evidence>
<accession>A0A183V1S8</accession>
<reference evidence="2 3" key="2">
    <citation type="submission" date="2018-11" db="EMBL/GenBank/DDBJ databases">
        <authorList>
            <consortium name="Pathogen Informatics"/>
        </authorList>
    </citation>
    <scope>NUCLEOTIDE SEQUENCE [LARGE SCALE GENOMIC DNA]</scope>
</reference>
<name>A0A183V1S8_TOXCA</name>
<reference evidence="4" key="1">
    <citation type="submission" date="2016-06" db="UniProtKB">
        <authorList>
            <consortium name="WormBaseParasite"/>
        </authorList>
    </citation>
    <scope>IDENTIFICATION</scope>
</reference>
<organism evidence="3 4">
    <name type="scientific">Toxocara canis</name>
    <name type="common">Canine roundworm</name>
    <dbReference type="NCBI Taxonomy" id="6265"/>
    <lineage>
        <taxon>Eukaryota</taxon>
        <taxon>Metazoa</taxon>
        <taxon>Ecdysozoa</taxon>
        <taxon>Nematoda</taxon>
        <taxon>Chromadorea</taxon>
        <taxon>Rhabditida</taxon>
        <taxon>Spirurina</taxon>
        <taxon>Ascaridomorpha</taxon>
        <taxon>Ascaridoidea</taxon>
        <taxon>Toxocaridae</taxon>
        <taxon>Toxocara</taxon>
    </lineage>
</organism>